<dbReference type="RefSeq" id="WP_271790715.1">
    <property type="nucleotide sequence ID" value="NZ_CAMXCM010000013.1"/>
</dbReference>
<comment type="caution">
    <text evidence="2">The sequence shown here is derived from an EMBL/GenBank/DDBJ whole genome shotgun (WGS) entry which is preliminary data.</text>
</comment>
<gene>
    <name evidence="3" type="ORF">R53529_LOCUS2301</name>
    <name evidence="2" type="ORF">R53530_LOCUS2326</name>
</gene>
<dbReference type="Proteomes" id="UP001154255">
    <property type="component" value="Unassembled WGS sequence"/>
</dbReference>
<dbReference type="EMBL" id="CAMXCM010000013">
    <property type="protein sequence ID" value="CAI3959301.1"/>
    <property type="molecule type" value="Genomic_DNA"/>
</dbReference>
<evidence type="ECO:0000313" key="4">
    <source>
        <dbReference type="Proteomes" id="UP001154255"/>
    </source>
</evidence>
<reference evidence="2" key="1">
    <citation type="submission" date="2022-10" db="EMBL/GenBank/DDBJ databases">
        <authorList>
            <person name="Botero Cardona J."/>
        </authorList>
    </citation>
    <scope>NUCLEOTIDE SEQUENCE</scope>
    <source>
        <strain evidence="2">LMG 31819</strain>
        <strain evidence="3">R-53529</strain>
    </source>
</reference>
<evidence type="ECO:0000259" key="1">
    <source>
        <dbReference type="Pfam" id="PF18352"/>
    </source>
</evidence>
<dbReference type="InterPro" id="IPR037026">
    <property type="entry name" value="Vgr_OB-fold_dom_sf"/>
</dbReference>
<evidence type="ECO:0000313" key="3">
    <source>
        <dbReference type="EMBL" id="CAI3960786.1"/>
    </source>
</evidence>
<organism evidence="2 4">
    <name type="scientific">Commensalibacter communis</name>
    <dbReference type="NCBI Taxonomy" id="2972786"/>
    <lineage>
        <taxon>Bacteria</taxon>
        <taxon>Pseudomonadati</taxon>
        <taxon>Pseudomonadota</taxon>
        <taxon>Alphaproteobacteria</taxon>
        <taxon>Acetobacterales</taxon>
        <taxon>Acetobacteraceae</taxon>
    </lineage>
</organism>
<evidence type="ECO:0000313" key="5">
    <source>
        <dbReference type="Proteomes" id="UP001154259"/>
    </source>
</evidence>
<keyword evidence="5" id="KW-1185">Reference proteome</keyword>
<dbReference type="InterPro" id="IPR041599">
    <property type="entry name" value="Gp138_N"/>
</dbReference>
<proteinExistence type="predicted"/>
<accession>A0A9W4TS05</accession>
<dbReference type="Proteomes" id="UP001154259">
    <property type="component" value="Unassembled WGS sequence"/>
</dbReference>
<protein>
    <recommendedName>
        <fullName evidence="1">Phage protein Gp138 N-terminal domain-containing protein</fullName>
    </recommendedName>
</protein>
<feature type="domain" description="Phage protein Gp138 N-terminal" evidence="1">
    <location>
        <begin position="27"/>
        <end position="118"/>
    </location>
</feature>
<dbReference type="AlphaFoldDB" id="A0A9W4TS05"/>
<name>A0A9W4TS05_9PROT</name>
<dbReference type="Gene3D" id="2.40.50.230">
    <property type="entry name" value="Gp5 N-terminal domain"/>
    <property type="match status" value="1"/>
</dbReference>
<sequence length="184" mass="19479">MDNHLNNQFNAQMSVIDTAISKLDTAIPAKVIAVNIKDKTVNLQSMIDKKTLDGTKVSMGPMHNVPYLRLQGGVGGIICDPQVGDEGFVVFASRDISNVKNSSIPASDRVCSRSDGVYIGALYNQSPTTYIKITNGVVEIEAPQVRINGDLMVTGDVVASGVSLKEHIHGNGDNGADTTPPKGA</sequence>
<dbReference type="EMBL" id="CAMXCS010000013">
    <property type="protein sequence ID" value="CAI3960786.1"/>
    <property type="molecule type" value="Genomic_DNA"/>
</dbReference>
<dbReference type="Pfam" id="PF18352">
    <property type="entry name" value="Gp138_N"/>
    <property type="match status" value="1"/>
</dbReference>
<evidence type="ECO:0000313" key="2">
    <source>
        <dbReference type="EMBL" id="CAI3959301.1"/>
    </source>
</evidence>